<dbReference type="AlphaFoldDB" id="A0AAN9NW69"/>
<keyword evidence="3" id="KW-1185">Reference proteome</keyword>
<evidence type="ECO:0000256" key="1">
    <source>
        <dbReference type="SAM" id="Phobius"/>
    </source>
</evidence>
<accession>A0AAN9NW69</accession>
<keyword evidence="1" id="KW-1133">Transmembrane helix</keyword>
<gene>
    <name evidence="2" type="ORF">VNO78_34410</name>
</gene>
<sequence length="362" mass="41977">MSLYIRDESDLVEKIVIDILEKLSKHSTSESNGLVGIDQNIAQIEYLLQMGSSEGNEWTEAMQIDVSRIKDLRWKRSTFKKMPRLRFVKFYLPFHVEPSMVQSQDAPIWSPENQDALLLSARCKELMRVASEIHIKCLHYLIIDDCSDPSLLNELTSTEISMLQSIAHDAGVEIILNSSIGKLSSLECSDVIDQQFKNLSNELLCLRCTYYLKLCRSRKQQDTRKQPKLHVLFDSLRYYQHIPVSELYNTVVVAFPRRSRVKMWLKGVKKEAENEVKGLVVATFYIHLYTVLFFLSPYSFSISLLTQTILTWLFLLFYCISLSFLFTYYSLRRLCILIHCQILIWINSAKLGLTLKSRTKSG</sequence>
<dbReference type="Proteomes" id="UP001386955">
    <property type="component" value="Unassembled WGS sequence"/>
</dbReference>
<evidence type="ECO:0000313" key="2">
    <source>
        <dbReference type="EMBL" id="KAK7379720.1"/>
    </source>
</evidence>
<comment type="caution">
    <text evidence="2">The sequence shown here is derived from an EMBL/GenBank/DDBJ whole genome shotgun (WGS) entry which is preliminary data.</text>
</comment>
<keyword evidence="1" id="KW-0812">Transmembrane</keyword>
<dbReference type="EMBL" id="JAYMYS010000017">
    <property type="protein sequence ID" value="KAK7379720.1"/>
    <property type="molecule type" value="Genomic_DNA"/>
</dbReference>
<reference evidence="2 3" key="1">
    <citation type="submission" date="2024-01" db="EMBL/GenBank/DDBJ databases">
        <title>The genomes of 5 underutilized Papilionoideae crops provide insights into root nodulation and disease resistanc.</title>
        <authorList>
            <person name="Jiang F."/>
        </authorList>
    </citation>
    <scope>NUCLEOTIDE SEQUENCE [LARGE SCALE GENOMIC DNA]</scope>
    <source>
        <strain evidence="2">DUOXIRENSHENG_FW03</strain>
        <tissue evidence="2">Leaves</tissue>
    </source>
</reference>
<name>A0AAN9NW69_PSOTE</name>
<feature type="transmembrane region" description="Helical" evidence="1">
    <location>
        <begin position="312"/>
        <end position="331"/>
    </location>
</feature>
<proteinExistence type="predicted"/>
<feature type="transmembrane region" description="Helical" evidence="1">
    <location>
        <begin position="279"/>
        <end position="300"/>
    </location>
</feature>
<evidence type="ECO:0000313" key="3">
    <source>
        <dbReference type="Proteomes" id="UP001386955"/>
    </source>
</evidence>
<keyword evidence="1" id="KW-0472">Membrane</keyword>
<organism evidence="2 3">
    <name type="scientific">Psophocarpus tetragonolobus</name>
    <name type="common">Winged bean</name>
    <name type="synonym">Dolichos tetragonolobus</name>
    <dbReference type="NCBI Taxonomy" id="3891"/>
    <lineage>
        <taxon>Eukaryota</taxon>
        <taxon>Viridiplantae</taxon>
        <taxon>Streptophyta</taxon>
        <taxon>Embryophyta</taxon>
        <taxon>Tracheophyta</taxon>
        <taxon>Spermatophyta</taxon>
        <taxon>Magnoliopsida</taxon>
        <taxon>eudicotyledons</taxon>
        <taxon>Gunneridae</taxon>
        <taxon>Pentapetalae</taxon>
        <taxon>rosids</taxon>
        <taxon>fabids</taxon>
        <taxon>Fabales</taxon>
        <taxon>Fabaceae</taxon>
        <taxon>Papilionoideae</taxon>
        <taxon>50 kb inversion clade</taxon>
        <taxon>NPAAA clade</taxon>
        <taxon>indigoferoid/millettioid clade</taxon>
        <taxon>Phaseoleae</taxon>
        <taxon>Psophocarpus</taxon>
    </lineage>
</organism>
<protein>
    <submittedName>
        <fullName evidence="2">Uncharacterized protein</fullName>
    </submittedName>
</protein>